<evidence type="ECO:0000313" key="1">
    <source>
        <dbReference type="EMBL" id="SPW39400.1"/>
    </source>
</evidence>
<dbReference type="Proteomes" id="UP000250561">
    <property type="component" value="Unassembled WGS sequence"/>
</dbReference>
<evidence type="ECO:0000313" key="2">
    <source>
        <dbReference type="Proteomes" id="UP000250561"/>
    </source>
</evidence>
<organism evidence="1 2">
    <name type="scientific">Escherichia coli</name>
    <dbReference type="NCBI Taxonomy" id="562"/>
    <lineage>
        <taxon>Bacteria</taxon>
        <taxon>Pseudomonadati</taxon>
        <taxon>Pseudomonadota</taxon>
        <taxon>Gammaproteobacteria</taxon>
        <taxon>Enterobacterales</taxon>
        <taxon>Enterobacteriaceae</taxon>
        <taxon>Escherichia</taxon>
    </lineage>
</organism>
<reference evidence="1 2" key="1">
    <citation type="submission" date="2018-06" db="EMBL/GenBank/DDBJ databases">
        <authorList>
            <consortium name="Pathogen Informatics"/>
            <person name="Doyle S."/>
        </authorList>
    </citation>
    <scope>NUCLEOTIDE SEQUENCE [LARGE SCALE GENOMIC DNA]</scope>
    <source>
        <strain evidence="1 2">NCTC11126</strain>
    </source>
</reference>
<protein>
    <submittedName>
        <fullName evidence="1">Uncharacterized protein</fullName>
    </submittedName>
</protein>
<gene>
    <name evidence="1" type="ORF">NCTC11126_00719</name>
</gene>
<accession>A0A2X1IX28</accession>
<dbReference type="EMBL" id="UARS01000004">
    <property type="protein sequence ID" value="SPW39400.1"/>
    <property type="molecule type" value="Genomic_DNA"/>
</dbReference>
<name>A0A2X1IX28_ECOLX</name>
<dbReference type="AlphaFoldDB" id="A0A2X1IX28"/>
<sequence length="76" mass="9406">MLCRYKFYKLASHLIRQDTRSKEYEDVTLDRNKKRLKPHQIEQLHYELKSLDIELDYSDPTQFKRAYELIKNWGKE</sequence>
<proteinExistence type="predicted"/>